<gene>
    <name evidence="2" type="ORF">KPH14_007041</name>
</gene>
<reference evidence="2" key="2">
    <citation type="journal article" date="2023" name="Commun. Biol.">
        <title>Intrasexual cuticular hydrocarbon dimorphism in a wasp sheds light on hydrocarbon biosynthesis genes in Hymenoptera.</title>
        <authorList>
            <person name="Moris V.C."/>
            <person name="Podsiadlowski L."/>
            <person name="Martin S."/>
            <person name="Oeyen J.P."/>
            <person name="Donath A."/>
            <person name="Petersen M."/>
            <person name="Wilbrandt J."/>
            <person name="Misof B."/>
            <person name="Liedtke D."/>
            <person name="Thamm M."/>
            <person name="Scheiner R."/>
            <person name="Schmitt T."/>
            <person name="Niehuis O."/>
        </authorList>
    </citation>
    <scope>NUCLEOTIDE SEQUENCE</scope>
    <source>
        <strain evidence="2">GBR_01_08_01A</strain>
    </source>
</reference>
<comment type="caution">
    <text evidence="2">The sequence shown here is derived from an EMBL/GenBank/DDBJ whole genome shotgun (WGS) entry which is preliminary data.</text>
</comment>
<evidence type="ECO:0000256" key="1">
    <source>
        <dbReference type="SAM" id="MobiDB-lite"/>
    </source>
</evidence>
<evidence type="ECO:0000313" key="3">
    <source>
        <dbReference type="Proteomes" id="UP001258017"/>
    </source>
</evidence>
<proteinExistence type="predicted"/>
<sequence>MTKSKRQNSLSKHVENFDNKIGSHWYQRTTISDLVYNYLSKIADNYTKVQQNKSACNQFRRRNRRRKKLS</sequence>
<dbReference type="Proteomes" id="UP001258017">
    <property type="component" value="Unassembled WGS sequence"/>
</dbReference>
<feature type="region of interest" description="Disordered" evidence="1">
    <location>
        <begin position="51"/>
        <end position="70"/>
    </location>
</feature>
<name>A0AAD9RRP8_9HYME</name>
<protein>
    <submittedName>
        <fullName evidence="2">Uncharacterized protein</fullName>
    </submittedName>
</protein>
<organism evidence="2 3">
    <name type="scientific">Odynerus spinipes</name>
    <dbReference type="NCBI Taxonomy" id="1348599"/>
    <lineage>
        <taxon>Eukaryota</taxon>
        <taxon>Metazoa</taxon>
        <taxon>Ecdysozoa</taxon>
        <taxon>Arthropoda</taxon>
        <taxon>Hexapoda</taxon>
        <taxon>Insecta</taxon>
        <taxon>Pterygota</taxon>
        <taxon>Neoptera</taxon>
        <taxon>Endopterygota</taxon>
        <taxon>Hymenoptera</taxon>
        <taxon>Apocrita</taxon>
        <taxon>Aculeata</taxon>
        <taxon>Vespoidea</taxon>
        <taxon>Vespidae</taxon>
        <taxon>Eumeninae</taxon>
        <taxon>Odynerus</taxon>
    </lineage>
</organism>
<dbReference type="EMBL" id="JAIFRP010000026">
    <property type="protein sequence ID" value="KAK2584707.1"/>
    <property type="molecule type" value="Genomic_DNA"/>
</dbReference>
<keyword evidence="3" id="KW-1185">Reference proteome</keyword>
<feature type="compositionally biased region" description="Basic residues" evidence="1">
    <location>
        <begin position="59"/>
        <end position="70"/>
    </location>
</feature>
<evidence type="ECO:0000313" key="2">
    <source>
        <dbReference type="EMBL" id="KAK2584707.1"/>
    </source>
</evidence>
<accession>A0AAD9RRP8</accession>
<reference evidence="2" key="1">
    <citation type="submission" date="2021-08" db="EMBL/GenBank/DDBJ databases">
        <authorList>
            <person name="Misof B."/>
            <person name="Oliver O."/>
            <person name="Podsiadlowski L."/>
            <person name="Donath A."/>
            <person name="Peters R."/>
            <person name="Mayer C."/>
            <person name="Rust J."/>
            <person name="Gunkel S."/>
            <person name="Lesny P."/>
            <person name="Martin S."/>
            <person name="Oeyen J.P."/>
            <person name="Petersen M."/>
            <person name="Panagiotis P."/>
            <person name="Wilbrandt J."/>
            <person name="Tanja T."/>
        </authorList>
    </citation>
    <scope>NUCLEOTIDE SEQUENCE</scope>
    <source>
        <strain evidence="2">GBR_01_08_01A</strain>
        <tissue evidence="2">Thorax + abdomen</tissue>
    </source>
</reference>
<dbReference type="AlphaFoldDB" id="A0AAD9RRP8"/>